<reference evidence="1 2" key="1">
    <citation type="journal article" date="2013" name="Curr. Biol.">
        <title>The Genome of the Foraminiferan Reticulomyxa filosa.</title>
        <authorList>
            <person name="Glockner G."/>
            <person name="Hulsmann N."/>
            <person name="Schleicher M."/>
            <person name="Noegel A.A."/>
            <person name="Eichinger L."/>
            <person name="Gallinger C."/>
            <person name="Pawlowski J."/>
            <person name="Sierra R."/>
            <person name="Euteneuer U."/>
            <person name="Pillet L."/>
            <person name="Moustafa A."/>
            <person name="Platzer M."/>
            <person name="Groth M."/>
            <person name="Szafranski K."/>
            <person name="Schliwa M."/>
        </authorList>
    </citation>
    <scope>NUCLEOTIDE SEQUENCE [LARGE SCALE GENOMIC DNA]</scope>
</reference>
<proteinExistence type="predicted"/>
<evidence type="ECO:0000313" key="2">
    <source>
        <dbReference type="Proteomes" id="UP000023152"/>
    </source>
</evidence>
<dbReference type="Proteomes" id="UP000023152">
    <property type="component" value="Unassembled WGS sequence"/>
</dbReference>
<dbReference type="EMBL" id="ASPP01022779">
    <property type="protein sequence ID" value="ETO11101.1"/>
    <property type="molecule type" value="Genomic_DNA"/>
</dbReference>
<name>X6MBP6_RETFI</name>
<organism evidence="1 2">
    <name type="scientific">Reticulomyxa filosa</name>
    <dbReference type="NCBI Taxonomy" id="46433"/>
    <lineage>
        <taxon>Eukaryota</taxon>
        <taxon>Sar</taxon>
        <taxon>Rhizaria</taxon>
        <taxon>Retaria</taxon>
        <taxon>Foraminifera</taxon>
        <taxon>Monothalamids</taxon>
        <taxon>Reticulomyxidae</taxon>
        <taxon>Reticulomyxa</taxon>
    </lineage>
</organism>
<dbReference type="AlphaFoldDB" id="X6MBP6"/>
<evidence type="ECO:0000313" key="1">
    <source>
        <dbReference type="EMBL" id="ETO11101.1"/>
    </source>
</evidence>
<gene>
    <name evidence="1" type="ORF">RFI_26275</name>
</gene>
<protein>
    <submittedName>
        <fullName evidence="1">Uncharacterized protein</fullName>
    </submittedName>
</protein>
<accession>X6MBP6</accession>
<keyword evidence="2" id="KW-1185">Reference proteome</keyword>
<sequence length="129" mass="15205">MFLSFDGYPKHTLAMKYGSVWDNISNKSNDLKNFNEWIPFADQYHYYEGVRAMIGGRNNNLLFITYPNYILMIFNFHCFVSTSENGQGQKIDGKTNEKENKQHYQMLLFCEKTGLSIEYDEDKKHFSIS</sequence>
<comment type="caution">
    <text evidence="1">The sequence shown here is derived from an EMBL/GenBank/DDBJ whole genome shotgun (WGS) entry which is preliminary data.</text>
</comment>